<feature type="compositionally biased region" description="Basic and acidic residues" evidence="1">
    <location>
        <begin position="293"/>
        <end position="305"/>
    </location>
</feature>
<dbReference type="Pfam" id="PF25800">
    <property type="entry name" value="FimV_N"/>
    <property type="match status" value="1"/>
</dbReference>
<feature type="compositionally biased region" description="Low complexity" evidence="1">
    <location>
        <begin position="424"/>
        <end position="436"/>
    </location>
</feature>
<gene>
    <name evidence="5" type="ORF">O4H32_13390</name>
</gene>
<reference evidence="5" key="1">
    <citation type="submission" date="2022-12" db="EMBL/GenBank/DDBJ databases">
        <title>Bacterial isolates from different developmental stages of Nematostella vectensis.</title>
        <authorList>
            <person name="Fraune S."/>
        </authorList>
    </citation>
    <scope>NUCLEOTIDE SEQUENCE</scope>
    <source>
        <strain evidence="5">G21619-S1</strain>
    </source>
</reference>
<feature type="compositionally biased region" description="Low complexity" evidence="1">
    <location>
        <begin position="135"/>
        <end position="147"/>
    </location>
</feature>
<keyword evidence="2" id="KW-0472">Membrane</keyword>
<dbReference type="InterPro" id="IPR020012">
    <property type="entry name" value="LysM_FimV"/>
</dbReference>
<keyword evidence="6" id="KW-1185">Reference proteome</keyword>
<keyword evidence="2" id="KW-0812">Transmembrane</keyword>
<feature type="region of interest" description="Disordered" evidence="1">
    <location>
        <begin position="135"/>
        <end position="167"/>
    </location>
</feature>
<evidence type="ECO:0000313" key="5">
    <source>
        <dbReference type="EMBL" id="MCZ4330939.1"/>
    </source>
</evidence>
<evidence type="ECO:0000256" key="3">
    <source>
        <dbReference type="SAM" id="SignalP"/>
    </source>
</evidence>
<dbReference type="NCBIfam" id="TIGR03505">
    <property type="entry name" value="FimV_core"/>
    <property type="match status" value="1"/>
</dbReference>
<feature type="signal peptide" evidence="3">
    <location>
        <begin position="1"/>
        <end position="24"/>
    </location>
</feature>
<dbReference type="InterPro" id="IPR036779">
    <property type="entry name" value="LysM_dom_sf"/>
</dbReference>
<feature type="compositionally biased region" description="Basic and acidic residues" evidence="1">
    <location>
        <begin position="318"/>
        <end position="327"/>
    </location>
</feature>
<organism evidence="5 6">
    <name type="scientific">Castellaniella denitrificans</name>
    <dbReference type="NCBI Taxonomy" id="56119"/>
    <lineage>
        <taxon>Bacteria</taxon>
        <taxon>Pseudomonadati</taxon>
        <taxon>Pseudomonadota</taxon>
        <taxon>Betaproteobacteria</taxon>
        <taxon>Burkholderiales</taxon>
        <taxon>Alcaligenaceae</taxon>
        <taxon>Castellaniella</taxon>
    </lineage>
</organism>
<sequence length="524" mass="52447">MSGFIRLAAGALALAFLSGGAAQAATFGHARLASDAGQPLLILVPVSGLTDADLKALSARPAPAADWSQAGLTPPVPLDSLSVSVGADVRPGGRRVLRVGSGQAFTGNLADLLLDVRTATGEQRYQVSLVAPGPARSAASSKAAPPAERGGSATTLGASAPHTSTRRVPTGAIAVRRGDTMFAISRRHAVDGVSIYQLMMALQRANPQAFIHDNVNLVRAGSSLAVPDINDMLSISDAEARRQFQAQAAAFARMRGRLAGAAASAGAGQPAAAGAVAPAESRATNRPAGSAGDHLRLSESGHKGADAAADARAARGHALKDAESRVEELQGNVQNLNQALQSQGEAARSAAAKGAEAIGHSIQQIAGAISEASQEAAAQANQETGSGGKTAASGTTDAAGAPAPGAGSGGAPANGGVGSGGAASAGSGAAPAAAGDASPAIQAAELQPSEHAQSRASWLQDHLLGVMTGLLALIVFIIAWLLRRANAARDEADAGPRVTESMVNERLQDIDLNLEPGEYRPPQR</sequence>
<dbReference type="Proteomes" id="UP001068379">
    <property type="component" value="Unassembled WGS sequence"/>
</dbReference>
<accession>A0ABT4M6J2</accession>
<comment type="caution">
    <text evidence="5">The sequence shown here is derived from an EMBL/GenBank/DDBJ whole genome shotgun (WGS) entry which is preliminary data.</text>
</comment>
<evidence type="ECO:0000256" key="2">
    <source>
        <dbReference type="SAM" id="Phobius"/>
    </source>
</evidence>
<name>A0ABT4M6J2_9BURK</name>
<evidence type="ECO:0000259" key="4">
    <source>
        <dbReference type="Pfam" id="PF25800"/>
    </source>
</evidence>
<feature type="domain" description="FimV N-terminal" evidence="4">
    <location>
        <begin position="27"/>
        <end position="123"/>
    </location>
</feature>
<feature type="compositionally biased region" description="Polar residues" evidence="1">
    <location>
        <begin position="152"/>
        <end position="167"/>
    </location>
</feature>
<feature type="compositionally biased region" description="Low complexity" evidence="1">
    <location>
        <begin position="389"/>
        <end position="405"/>
    </location>
</feature>
<feature type="chain" id="PRO_5046429486" evidence="3">
    <location>
        <begin position="25"/>
        <end position="524"/>
    </location>
</feature>
<feature type="transmembrane region" description="Helical" evidence="2">
    <location>
        <begin position="463"/>
        <end position="482"/>
    </location>
</feature>
<proteinExistence type="predicted"/>
<keyword evidence="2" id="KW-1133">Transmembrane helix</keyword>
<dbReference type="InterPro" id="IPR057840">
    <property type="entry name" value="FimV_N"/>
</dbReference>
<evidence type="ECO:0000256" key="1">
    <source>
        <dbReference type="SAM" id="MobiDB-lite"/>
    </source>
</evidence>
<protein>
    <submittedName>
        <fullName evidence="5">Peptidoglycan-binding protein LysM</fullName>
    </submittedName>
</protein>
<dbReference type="Gene3D" id="3.10.350.10">
    <property type="entry name" value="LysM domain"/>
    <property type="match status" value="1"/>
</dbReference>
<keyword evidence="3" id="KW-0732">Signal</keyword>
<feature type="region of interest" description="Disordered" evidence="1">
    <location>
        <begin position="276"/>
        <end position="327"/>
    </location>
</feature>
<dbReference type="EMBL" id="JAPWHE010000012">
    <property type="protein sequence ID" value="MCZ4330939.1"/>
    <property type="molecule type" value="Genomic_DNA"/>
</dbReference>
<feature type="region of interest" description="Disordered" evidence="1">
    <location>
        <begin position="374"/>
        <end position="436"/>
    </location>
</feature>
<feature type="compositionally biased region" description="Gly residues" evidence="1">
    <location>
        <begin position="406"/>
        <end position="423"/>
    </location>
</feature>
<evidence type="ECO:0000313" key="6">
    <source>
        <dbReference type="Proteomes" id="UP001068379"/>
    </source>
</evidence>
<dbReference type="RefSeq" id="WP_269359959.1">
    <property type="nucleotide sequence ID" value="NZ_JAPWHE010000012.1"/>
</dbReference>